<dbReference type="Proteomes" id="UP001305779">
    <property type="component" value="Unassembled WGS sequence"/>
</dbReference>
<accession>A0ABR0EVU0</accession>
<keyword evidence="3" id="KW-1185">Reference proteome</keyword>
<protein>
    <submittedName>
        <fullName evidence="2">Uncharacterized protein</fullName>
    </submittedName>
</protein>
<gene>
    <name evidence="2" type="ORF">PRZ48_003513</name>
</gene>
<reference evidence="2 3" key="1">
    <citation type="journal article" date="2023" name="G3 (Bethesda)">
        <title>A chromosome-level genome assembly of Zasmidium syzygii isolated from banana leaves.</title>
        <authorList>
            <person name="van Westerhoven A.C."/>
            <person name="Mehrabi R."/>
            <person name="Talebi R."/>
            <person name="Steentjes M.B.F."/>
            <person name="Corcolon B."/>
            <person name="Chong P.A."/>
            <person name="Kema G.H.J."/>
            <person name="Seidl M.F."/>
        </authorList>
    </citation>
    <scope>NUCLEOTIDE SEQUENCE [LARGE SCALE GENOMIC DNA]</scope>
    <source>
        <strain evidence="2 3">P124</strain>
    </source>
</reference>
<evidence type="ECO:0000313" key="3">
    <source>
        <dbReference type="Proteomes" id="UP001305779"/>
    </source>
</evidence>
<evidence type="ECO:0000256" key="1">
    <source>
        <dbReference type="SAM" id="MobiDB-lite"/>
    </source>
</evidence>
<sequence>MSSPTPNSNEPTINESTRLRLLYLLKRLLDDNHEHERIRDDPSSDAAALQEAQDEQSRTEGKLHSAMESFMLEMTGIPLSNYGAVVRRQLAEAEGGNSDEGADGEEPPQHDMSSFEAFVREKLAEDYGGSGGRTTGVMEAVDERERDGLLSRLSLEAEGEPQQGLGKTDIAVENTGEEGASEGGKGAEGEGTMEAAGVKNDGE</sequence>
<name>A0ABR0EVU0_ZASCE</name>
<feature type="non-terminal residue" evidence="2">
    <location>
        <position position="203"/>
    </location>
</feature>
<evidence type="ECO:0000313" key="2">
    <source>
        <dbReference type="EMBL" id="KAK4505550.1"/>
    </source>
</evidence>
<comment type="caution">
    <text evidence="2">The sequence shown here is derived from an EMBL/GenBank/DDBJ whole genome shotgun (WGS) entry which is preliminary data.</text>
</comment>
<dbReference type="EMBL" id="JAXOVC010000002">
    <property type="protein sequence ID" value="KAK4505550.1"/>
    <property type="molecule type" value="Genomic_DNA"/>
</dbReference>
<feature type="region of interest" description="Disordered" evidence="1">
    <location>
        <begin position="35"/>
        <end position="62"/>
    </location>
</feature>
<proteinExistence type="predicted"/>
<organism evidence="2 3">
    <name type="scientific">Zasmidium cellare</name>
    <name type="common">Wine cellar mold</name>
    <name type="synonym">Racodium cellare</name>
    <dbReference type="NCBI Taxonomy" id="395010"/>
    <lineage>
        <taxon>Eukaryota</taxon>
        <taxon>Fungi</taxon>
        <taxon>Dikarya</taxon>
        <taxon>Ascomycota</taxon>
        <taxon>Pezizomycotina</taxon>
        <taxon>Dothideomycetes</taxon>
        <taxon>Dothideomycetidae</taxon>
        <taxon>Mycosphaerellales</taxon>
        <taxon>Mycosphaerellaceae</taxon>
        <taxon>Zasmidium</taxon>
    </lineage>
</organism>
<feature type="region of interest" description="Disordered" evidence="1">
    <location>
        <begin position="93"/>
        <end position="203"/>
    </location>
</feature>